<reference evidence="3 4" key="1">
    <citation type="submission" date="2021-03" db="EMBL/GenBank/DDBJ databases">
        <title>Genomic Encyclopedia of Type Strains, Phase IV (KMG-IV): sequencing the most valuable type-strain genomes for metagenomic binning, comparative biology and taxonomic classification.</title>
        <authorList>
            <person name="Goeker M."/>
        </authorList>
    </citation>
    <scope>NUCLEOTIDE SEQUENCE [LARGE SCALE GENOMIC DNA]</scope>
    <source>
        <strain evidence="3 4">DSM 26806</strain>
    </source>
</reference>
<evidence type="ECO:0000313" key="4">
    <source>
        <dbReference type="Proteomes" id="UP001519288"/>
    </source>
</evidence>
<dbReference type="RefSeq" id="WP_209858498.1">
    <property type="nucleotide sequence ID" value="NZ_JAGGLD010000001.1"/>
</dbReference>
<dbReference type="InterPro" id="IPR010982">
    <property type="entry name" value="Lambda_DNA-bd_dom_sf"/>
</dbReference>
<dbReference type="Pfam" id="PF01381">
    <property type="entry name" value="HTH_3"/>
    <property type="match status" value="1"/>
</dbReference>
<name>A0ABS4JDT1_9BACL</name>
<dbReference type="PROSITE" id="PS50943">
    <property type="entry name" value="HTH_CROC1"/>
    <property type="match status" value="1"/>
</dbReference>
<dbReference type="InterPro" id="IPR001387">
    <property type="entry name" value="Cro/C1-type_HTH"/>
</dbReference>
<dbReference type="PANTHER" id="PTHR46558:SF14">
    <property type="entry name" value="HTH-TYPE TRANSCRIPTIONAL REGULATOR ANSR"/>
    <property type="match status" value="1"/>
</dbReference>
<sequence length="111" mass="12723">MLTERLSKLRLDRNFTHQDMADQLGMTRQGYGHYESGKRAIDSDTLSKLADILRVDTDYLLGRTEVPKEPSEENLNIGLAFYGGPESYSAEEIKVMQAALRAYREHKEKRS</sequence>
<accession>A0ABS4JDT1</accession>
<keyword evidence="4" id="KW-1185">Reference proteome</keyword>
<dbReference type="SMART" id="SM00530">
    <property type="entry name" value="HTH_XRE"/>
    <property type="match status" value="1"/>
</dbReference>
<keyword evidence="1" id="KW-0238">DNA-binding</keyword>
<dbReference type="EMBL" id="JAGGLD010000001">
    <property type="protein sequence ID" value="MBP1999261.1"/>
    <property type="molecule type" value="Genomic_DNA"/>
</dbReference>
<dbReference type="PANTHER" id="PTHR46558">
    <property type="entry name" value="TRACRIPTIONAL REGULATORY PROTEIN-RELATED-RELATED"/>
    <property type="match status" value="1"/>
</dbReference>
<dbReference type="Gene3D" id="1.10.260.40">
    <property type="entry name" value="lambda repressor-like DNA-binding domains"/>
    <property type="match status" value="1"/>
</dbReference>
<comment type="caution">
    <text evidence="3">The sequence shown here is derived from an EMBL/GenBank/DDBJ whole genome shotgun (WGS) entry which is preliminary data.</text>
</comment>
<dbReference type="SUPFAM" id="SSF47413">
    <property type="entry name" value="lambda repressor-like DNA-binding domains"/>
    <property type="match status" value="1"/>
</dbReference>
<proteinExistence type="predicted"/>
<evidence type="ECO:0000313" key="3">
    <source>
        <dbReference type="EMBL" id="MBP1999261.1"/>
    </source>
</evidence>
<gene>
    <name evidence="3" type="ORF">J2Z69_000280</name>
</gene>
<feature type="domain" description="HTH cro/C1-type" evidence="2">
    <location>
        <begin position="6"/>
        <end position="60"/>
    </location>
</feature>
<organism evidence="3 4">
    <name type="scientific">Paenibacillus shirakamiensis</name>
    <dbReference type="NCBI Taxonomy" id="1265935"/>
    <lineage>
        <taxon>Bacteria</taxon>
        <taxon>Bacillati</taxon>
        <taxon>Bacillota</taxon>
        <taxon>Bacilli</taxon>
        <taxon>Bacillales</taxon>
        <taxon>Paenibacillaceae</taxon>
        <taxon>Paenibacillus</taxon>
    </lineage>
</organism>
<protein>
    <submittedName>
        <fullName evidence="3">Transcriptional regulator with XRE-family HTH domain</fullName>
    </submittedName>
</protein>
<evidence type="ECO:0000259" key="2">
    <source>
        <dbReference type="PROSITE" id="PS50943"/>
    </source>
</evidence>
<dbReference type="CDD" id="cd00093">
    <property type="entry name" value="HTH_XRE"/>
    <property type="match status" value="1"/>
</dbReference>
<dbReference type="Proteomes" id="UP001519288">
    <property type="component" value="Unassembled WGS sequence"/>
</dbReference>
<evidence type="ECO:0000256" key="1">
    <source>
        <dbReference type="ARBA" id="ARBA00023125"/>
    </source>
</evidence>